<dbReference type="Proteomes" id="UP000000770">
    <property type="component" value="Chromosome"/>
</dbReference>
<dbReference type="RefSeq" id="WP_006084056.1">
    <property type="nucleotide sequence ID" value="NC_009997.1"/>
</dbReference>
<proteinExistence type="predicted"/>
<evidence type="ECO:0000313" key="3">
    <source>
        <dbReference type="Proteomes" id="UP000000770"/>
    </source>
</evidence>
<evidence type="ECO:0008006" key="4">
    <source>
        <dbReference type="Google" id="ProtNLM"/>
    </source>
</evidence>
<evidence type="ECO:0000313" key="2">
    <source>
        <dbReference type="EMBL" id="ABX50863.1"/>
    </source>
</evidence>
<feature type="region of interest" description="Disordered" evidence="1">
    <location>
        <begin position="659"/>
        <end position="730"/>
    </location>
</feature>
<name>A9L2A0_SHEB9</name>
<feature type="compositionally biased region" description="Acidic residues" evidence="1">
    <location>
        <begin position="662"/>
        <end position="671"/>
    </location>
</feature>
<feature type="compositionally biased region" description="Low complexity" evidence="1">
    <location>
        <begin position="27"/>
        <end position="43"/>
    </location>
</feature>
<protein>
    <recommendedName>
        <fullName evidence="4">MORN repeat variant</fullName>
    </recommendedName>
</protein>
<gene>
    <name evidence="2" type="ordered locus">Sbal195_3703</name>
</gene>
<dbReference type="InterPro" id="IPR011652">
    <property type="entry name" value="MORN_2"/>
</dbReference>
<dbReference type="GeneID" id="11773726"/>
<feature type="compositionally biased region" description="Acidic residues" evidence="1">
    <location>
        <begin position="683"/>
        <end position="698"/>
    </location>
</feature>
<dbReference type="Gene3D" id="3.90.930.1">
    <property type="match status" value="2"/>
</dbReference>
<dbReference type="KEGG" id="sbn:Sbal195_3703"/>
<dbReference type="EMBL" id="CP000891">
    <property type="protein sequence ID" value="ABX50863.1"/>
    <property type="molecule type" value="Genomic_DNA"/>
</dbReference>
<dbReference type="Pfam" id="PF07661">
    <property type="entry name" value="MORN_2"/>
    <property type="match status" value="5"/>
</dbReference>
<dbReference type="HOGENOM" id="CLU_372506_0_0_6"/>
<sequence>MSLFRALKAKLFPSSQTSRDPKDIHLQTEPQAPSQEQEQTQEPSVAVPLFRRHFSLKIHTTKADATACEENADHGLTLYHYDTPQVIELLGWENANECCDFHQTEFDRLEIGNQSPFPEQHFWLGKDKVCSIIPKTNDQTTALWQVELNNLEALLISHFTLDADNIVQGDIQDYASLTGQLHRTYHQLHSEDGAGMLRIITQSPGLTQAVDSNYFGERNGISRQFDALGTLLFEGHFVNDLQLGKQTWYDHEGKKTQSEDRHANGMYVTRYHTNGKIRETAELDRSGNYINNLARFYESGNLWLNRPMVANKIHGIEYMYYECGALQAEITHEHGNIVQEFWFHTNGLIKQTIFINDMGKSVETFYETDHIAWREQFNAEGLIEGERKEWHPNGKLAKQLNFTNGIAHGDREKWYPNGQLEEKIPFENGKEQGTAYWYHDNGQLALEIYLEKGLREGLFKSYYQSGVLSGEGQYQNNLSVAPFIEYYENQQIQMYLPHTQGNRDGTARWFYQDGTIRTISEYEVRDGQGYLRESSFYNKKGILESYQSHSNTRCGYHLENNQREYYQDGIADTRIEYYEDGAIRWLLTRTQGDLFSSKSLSPQGLILETGTIQIIDGRYLDIGHWQRFTPQGQVYREVWLDEEGQLIESRHYFDVNQPLSTQEDDEAEWDNAEPRNYGYDNCDISDYDESEDESDDFDYDRADWENDGLNQRSDNREHSASHSSNSAYLSRNKYHRLNGDTTAKQAQTQAAADVDAKEPILSYHLKFDDESKLYSMKRYHPNSHIAEEGNLQIQGEEQFWVGIHNQYDEQGKLKLSETYTMAGEPIEHTTSTNAILLN</sequence>
<evidence type="ECO:0000256" key="1">
    <source>
        <dbReference type="SAM" id="MobiDB-lite"/>
    </source>
</evidence>
<dbReference type="SUPFAM" id="SSF82185">
    <property type="entry name" value="Histone H3 K4-specific methyltransferase SET7/9 N-terminal domain"/>
    <property type="match status" value="2"/>
</dbReference>
<dbReference type="AlphaFoldDB" id="A9L2A0"/>
<dbReference type="Gene3D" id="2.20.110.10">
    <property type="entry name" value="Histone H3 K4-specific methyltransferase SET7/9 N-terminal domain"/>
    <property type="match status" value="1"/>
</dbReference>
<reference evidence="2 3" key="1">
    <citation type="submission" date="2007-11" db="EMBL/GenBank/DDBJ databases">
        <title>Complete sequence of chromosome of Shewanella baltica OS195.</title>
        <authorList>
            <consortium name="US DOE Joint Genome Institute"/>
            <person name="Copeland A."/>
            <person name="Lucas S."/>
            <person name="Lapidus A."/>
            <person name="Barry K."/>
            <person name="Glavina del Rio T."/>
            <person name="Dalin E."/>
            <person name="Tice H."/>
            <person name="Pitluck S."/>
            <person name="Chain P."/>
            <person name="Malfatti S."/>
            <person name="Shin M."/>
            <person name="Vergez L."/>
            <person name="Schmutz J."/>
            <person name="Larimer F."/>
            <person name="Land M."/>
            <person name="Hauser L."/>
            <person name="Kyrpides N."/>
            <person name="Kim E."/>
            <person name="Brettar I."/>
            <person name="Rodrigues J."/>
            <person name="Konstantinidis K."/>
            <person name="Klappenbach J."/>
            <person name="Hofle M."/>
            <person name="Tiedje J."/>
            <person name="Richardson P."/>
        </authorList>
    </citation>
    <scope>NUCLEOTIDE SEQUENCE [LARGE SCALE GENOMIC DNA]</scope>
    <source>
        <strain evidence="2 3">OS195</strain>
    </source>
</reference>
<accession>A9L2A0</accession>
<feature type="region of interest" description="Disordered" evidence="1">
    <location>
        <begin position="14"/>
        <end position="43"/>
    </location>
</feature>
<organism evidence="2 3">
    <name type="scientific">Shewanella baltica (strain OS195)</name>
    <dbReference type="NCBI Taxonomy" id="399599"/>
    <lineage>
        <taxon>Bacteria</taxon>
        <taxon>Pseudomonadati</taxon>
        <taxon>Pseudomonadota</taxon>
        <taxon>Gammaproteobacteria</taxon>
        <taxon>Alteromonadales</taxon>
        <taxon>Shewanellaceae</taxon>
        <taxon>Shewanella</taxon>
    </lineage>
</organism>